<protein>
    <submittedName>
        <fullName evidence="1">Uncharacterized protein</fullName>
    </submittedName>
</protein>
<evidence type="ECO:0000313" key="1">
    <source>
        <dbReference type="EMBL" id="CAG7716894.1"/>
    </source>
</evidence>
<evidence type="ECO:0000313" key="2">
    <source>
        <dbReference type="Proteomes" id="UP000708208"/>
    </source>
</evidence>
<keyword evidence="2" id="KW-1185">Reference proteome</keyword>
<reference evidence="1" key="1">
    <citation type="submission" date="2021-06" db="EMBL/GenBank/DDBJ databases">
        <authorList>
            <person name="Hodson N. C."/>
            <person name="Mongue J. A."/>
            <person name="Jaron S. K."/>
        </authorList>
    </citation>
    <scope>NUCLEOTIDE SEQUENCE</scope>
</reference>
<sequence>MKQNYHIKSVSTETVSQFVMKGFTGTRIVDKNDMYMKQNIVCRLSLHNLRLPRQQFLSIQMVTYSNVSPYNFY</sequence>
<dbReference type="EMBL" id="CAJVCH010041933">
    <property type="protein sequence ID" value="CAG7716894.1"/>
    <property type="molecule type" value="Genomic_DNA"/>
</dbReference>
<organism evidence="1 2">
    <name type="scientific">Allacma fusca</name>
    <dbReference type="NCBI Taxonomy" id="39272"/>
    <lineage>
        <taxon>Eukaryota</taxon>
        <taxon>Metazoa</taxon>
        <taxon>Ecdysozoa</taxon>
        <taxon>Arthropoda</taxon>
        <taxon>Hexapoda</taxon>
        <taxon>Collembola</taxon>
        <taxon>Symphypleona</taxon>
        <taxon>Sminthuridae</taxon>
        <taxon>Allacma</taxon>
    </lineage>
</organism>
<dbReference type="AlphaFoldDB" id="A0A8J2JLZ1"/>
<comment type="caution">
    <text evidence="1">The sequence shown here is derived from an EMBL/GenBank/DDBJ whole genome shotgun (WGS) entry which is preliminary data.</text>
</comment>
<name>A0A8J2JLZ1_9HEXA</name>
<accession>A0A8J2JLZ1</accession>
<proteinExistence type="predicted"/>
<gene>
    <name evidence="1" type="ORF">AFUS01_LOCUS6378</name>
</gene>
<dbReference type="Proteomes" id="UP000708208">
    <property type="component" value="Unassembled WGS sequence"/>
</dbReference>